<keyword evidence="3" id="KW-1185">Reference proteome</keyword>
<evidence type="ECO:0000256" key="1">
    <source>
        <dbReference type="SAM" id="Phobius"/>
    </source>
</evidence>
<feature type="transmembrane region" description="Helical" evidence="1">
    <location>
        <begin position="157"/>
        <end position="179"/>
    </location>
</feature>
<keyword evidence="1" id="KW-0472">Membrane</keyword>
<sequence>MIYPVNILKFLFSLNDHLYRVHKTETLKNLWKIVSLLVLFSVVVYAWMAILGIGSDIISENATAFNPLEYEESKFWFILGRIGFAILFALLVLFVPSYLFYLITGIPYQKLLIMQEVVLLVLLIERVIWIPLVVYFGLDWFVSPLSFGVIASYFTDIPWVVFFFGTISLFQLWIIWFQVRFLNYMATVRKRWIWFSVIFLHIFYWAVVTTLAYMDIHMISGWFE</sequence>
<dbReference type="RefSeq" id="WP_092494470.1">
    <property type="nucleotide sequence ID" value="NZ_FNKD01000006.1"/>
</dbReference>
<dbReference type="STRING" id="553311.SAMN05216231_3762"/>
<feature type="transmembrane region" description="Helical" evidence="1">
    <location>
        <begin position="113"/>
        <end position="137"/>
    </location>
</feature>
<dbReference type="EMBL" id="FNKD01000006">
    <property type="protein sequence ID" value="SDR14400.1"/>
    <property type="molecule type" value="Genomic_DNA"/>
</dbReference>
<dbReference type="AlphaFoldDB" id="A0A1H1GMI9"/>
<keyword evidence="1" id="KW-0812">Transmembrane</keyword>
<proteinExistence type="predicted"/>
<keyword evidence="1" id="KW-1133">Transmembrane helix</keyword>
<accession>A0A1H1GMI9</accession>
<evidence type="ECO:0008006" key="4">
    <source>
        <dbReference type="Google" id="ProtNLM"/>
    </source>
</evidence>
<feature type="transmembrane region" description="Helical" evidence="1">
    <location>
        <begin position="75"/>
        <end position="101"/>
    </location>
</feature>
<protein>
    <recommendedName>
        <fullName evidence="4">Yip1 domain-containing protein</fullName>
    </recommendedName>
</protein>
<gene>
    <name evidence="2" type="ORF">SAMN05216231_3762</name>
</gene>
<evidence type="ECO:0000313" key="3">
    <source>
        <dbReference type="Proteomes" id="UP000199444"/>
    </source>
</evidence>
<feature type="transmembrane region" description="Helical" evidence="1">
    <location>
        <begin position="191"/>
        <end position="214"/>
    </location>
</feature>
<feature type="transmembrane region" description="Helical" evidence="1">
    <location>
        <begin position="30"/>
        <end position="55"/>
    </location>
</feature>
<reference evidence="2 3" key="1">
    <citation type="submission" date="2016-10" db="EMBL/GenBank/DDBJ databases">
        <authorList>
            <person name="de Groot N.N."/>
        </authorList>
    </citation>
    <scope>NUCLEOTIDE SEQUENCE [LARGE SCALE GENOMIC DNA]</scope>
    <source>
        <strain evidence="2 3">CGMCC 1.10449</strain>
    </source>
</reference>
<dbReference type="Proteomes" id="UP000199444">
    <property type="component" value="Unassembled WGS sequence"/>
</dbReference>
<evidence type="ECO:0000313" key="2">
    <source>
        <dbReference type="EMBL" id="SDR14400.1"/>
    </source>
</evidence>
<organism evidence="2 3">
    <name type="scientific">Virgibacillus salinus</name>
    <dbReference type="NCBI Taxonomy" id="553311"/>
    <lineage>
        <taxon>Bacteria</taxon>
        <taxon>Bacillati</taxon>
        <taxon>Bacillota</taxon>
        <taxon>Bacilli</taxon>
        <taxon>Bacillales</taxon>
        <taxon>Bacillaceae</taxon>
        <taxon>Virgibacillus</taxon>
    </lineage>
</organism>
<name>A0A1H1GMI9_9BACI</name>